<reference evidence="3 4" key="1">
    <citation type="submission" date="2023-05" db="EMBL/GenBank/DDBJ databases">
        <title>Lysobacter sp. strain LF1 Genome sequencing and assembly.</title>
        <authorList>
            <person name="Jung Y."/>
        </authorList>
    </citation>
    <scope>NUCLEOTIDE SEQUENCE [LARGE SCALE GENOMIC DNA]</scope>
    <source>
        <strain evidence="3 4">LF1</strain>
    </source>
</reference>
<sequence length="887" mass="94415">MAPQLTSSEQVARALVLLHGKDPMSALEMLNATSQAVNDLFDNEPDPSDDEVNQAIDDAIQSLGYATDQASLGAQYDQLHAAHAGVWAGNYALLDEQDHVHALLINSTDISLLLDGTDEVFRGPSEGGAFANGRLVVDNDQVALDIAFGTSADGVDLTAADTDLEALAERFQVTVDGVLTIKALDSVPRKLQGKRGVSTAAGVLHDRGEEPPAIWAGTYQLRYTDTELWELADDPLVIACDPATQQLSVSVGARQGTDVFYRAGVISCALPATKGDSTRLTMDMHCTSGGKRKCYLWFETTGQVRTMTGYADALLDASVLLPTKKESPAPRRSLRANAARPAAFTATLGGSVVDFCRTPYDSTFDVGKLIAAASDAGRKTPADLFAGDSIKLGAGAGAQTVSGFRVDETDAQGNATGRVAMFTYTPPATETRFYPKATTLKSYQQLDTDGIPQLGLANACVGVLDASAYELPGLVETDFYEVRMSLTAFSGIDPAGLRLDLAIDDPRQPGLIAFAQPIDTTCPYDGEGGNGPDTSVMSAIGDFTKASALVRGTTGETQVVGHKSYHVSALPRTDAKRLTVTRTLYAPNGDGSFTVVGTGTQVEVPFLLHVPIEMDSRDALEIVGGTWMPAARGKQYSAAITATRGQQPFTWRILQDSKPGGLNWSESPVAPSLDIQKPGLVTLKLSGTVDSGTDPGSTFQPIVRVMSDRSCVMKPAIASPQLTVVEPDTENKQAAEVANVVSTVVAAVAAIGSILVGIVIYKKQVARETKKEGSDKTIELSKMSVDSLSAYGKDLKKIAAATKEIKANAGFVYKVENAMSGMDEQIVGLEKKVEALKEMLKKAEKQAEKTRLEEEVRIAQADLQQSSNEKNDLKVERDSINENDESE</sequence>
<dbReference type="RefSeq" id="WP_283213270.1">
    <property type="nucleotide sequence ID" value="NZ_JASGBI010000001.1"/>
</dbReference>
<organism evidence="3 4">
    <name type="scientific">Lysobacter stagni</name>
    <dbReference type="NCBI Taxonomy" id="3045172"/>
    <lineage>
        <taxon>Bacteria</taxon>
        <taxon>Pseudomonadati</taxon>
        <taxon>Pseudomonadota</taxon>
        <taxon>Gammaproteobacteria</taxon>
        <taxon>Lysobacterales</taxon>
        <taxon>Lysobacteraceae</taxon>
        <taxon>Lysobacter</taxon>
    </lineage>
</organism>
<keyword evidence="2" id="KW-0472">Membrane</keyword>
<keyword evidence="4" id="KW-1185">Reference proteome</keyword>
<gene>
    <name evidence="3" type="ORF">QLQ15_13425</name>
</gene>
<evidence type="ECO:0000256" key="2">
    <source>
        <dbReference type="SAM" id="Phobius"/>
    </source>
</evidence>
<feature type="region of interest" description="Disordered" evidence="1">
    <location>
        <begin position="860"/>
        <end position="887"/>
    </location>
</feature>
<dbReference type="Proteomes" id="UP001321580">
    <property type="component" value="Unassembled WGS sequence"/>
</dbReference>
<evidence type="ECO:0000313" key="4">
    <source>
        <dbReference type="Proteomes" id="UP001321580"/>
    </source>
</evidence>
<comment type="caution">
    <text evidence="3">The sequence shown here is derived from an EMBL/GenBank/DDBJ whole genome shotgun (WGS) entry which is preliminary data.</text>
</comment>
<evidence type="ECO:0000256" key="1">
    <source>
        <dbReference type="SAM" id="MobiDB-lite"/>
    </source>
</evidence>
<accession>A0ABT6XID1</accession>
<keyword evidence="2" id="KW-1133">Transmembrane helix</keyword>
<feature type="transmembrane region" description="Helical" evidence="2">
    <location>
        <begin position="740"/>
        <end position="761"/>
    </location>
</feature>
<protein>
    <submittedName>
        <fullName evidence="3">Uncharacterized protein</fullName>
    </submittedName>
</protein>
<dbReference type="EMBL" id="JASGBI010000001">
    <property type="protein sequence ID" value="MDI9239907.1"/>
    <property type="molecule type" value="Genomic_DNA"/>
</dbReference>
<evidence type="ECO:0000313" key="3">
    <source>
        <dbReference type="EMBL" id="MDI9239907.1"/>
    </source>
</evidence>
<proteinExistence type="predicted"/>
<keyword evidence="2" id="KW-0812">Transmembrane</keyword>
<name>A0ABT6XID1_9GAMM</name>
<feature type="compositionally biased region" description="Basic and acidic residues" evidence="1">
    <location>
        <begin position="869"/>
        <end position="880"/>
    </location>
</feature>